<name>A0A930L7Z1_9MICC</name>
<reference evidence="1" key="1">
    <citation type="submission" date="2020-04" db="EMBL/GenBank/DDBJ databases">
        <title>Deep metagenomics examines the oral microbiome during advanced dental caries in children, revealing novel taxa and co-occurrences with host molecules.</title>
        <authorList>
            <person name="Baker J.L."/>
            <person name="Morton J.T."/>
            <person name="Dinis M."/>
            <person name="Alvarez R."/>
            <person name="Tran N.C."/>
            <person name="Knight R."/>
            <person name="Edlund A."/>
        </authorList>
    </citation>
    <scope>NUCLEOTIDE SEQUENCE</scope>
    <source>
        <strain evidence="1">JCVI_39_bin.18</strain>
    </source>
</reference>
<dbReference type="RefSeq" id="WP_303945609.1">
    <property type="nucleotide sequence ID" value="NZ_JABZXO010000031.1"/>
</dbReference>
<comment type="caution">
    <text evidence="1">The sequence shown here is derived from an EMBL/GenBank/DDBJ whole genome shotgun (WGS) entry which is preliminary data.</text>
</comment>
<proteinExistence type="predicted"/>
<dbReference type="AlphaFoldDB" id="A0A930L7Z1"/>
<accession>A0A930L7Z1</accession>
<sequence>MRPTPWNPKPIPTAFMDYETGYGVTSDGVPFKAAPGARRKNPNLVDKLNAAAQLRVAGQPVTRIFLTGKVPRNDRNTRHWLLTQTPGWETPRGHWLGTPPTGRFDNIETGQRIDVKVSSEWFGKINLTPNQARSAWSTLESLLRHFFRSDLGEGSPLMLTPAATGQNLWAASLPKNYAPIPVDPDIAEDLHRTSTQHHLDHLVLGPAMPQHPDVVPMIDPRHTPHINGFSYVDGRFMYSALCRELGTGPGHRLTAKQCEDLWRENQYVRARFAVEFTVPDTWEHVGLFGIPFEDKTHGWYYPNHPGAHGQAWVDASELFVAQKFGWHFRFLEGILFTTEKKAQRKRFEPGADEATRRLVNARPLDTWADRLSEAREAAANHPDLHPAVAKAISAALRAIVIQSIGAFASRGRSATAITYDPTTIPSTTPAKTLGKAHVYTVPQKHNPRQQAFYRPEFAVQVWGRGRARVLHHTVRRKGFDPVETGALTLPGRSIIGINGDAIYSTVLPTWSLPEADGGADDGRAGLLRLQGWLPGPVKTPVLRADRDKLRDRAVKAGYTPGVDEAVFEHEFIPPEDGLFSYDLFEEDV</sequence>
<gene>
    <name evidence="1" type="ORF">HXO61_08905</name>
</gene>
<dbReference type="Proteomes" id="UP000770330">
    <property type="component" value="Unassembled WGS sequence"/>
</dbReference>
<dbReference type="EMBL" id="JABZXO010000031">
    <property type="protein sequence ID" value="MBF1658027.1"/>
    <property type="molecule type" value="Genomic_DNA"/>
</dbReference>
<evidence type="ECO:0000313" key="1">
    <source>
        <dbReference type="EMBL" id="MBF1658027.1"/>
    </source>
</evidence>
<organism evidence="1 2">
    <name type="scientific">Rothia mucilaginosa</name>
    <dbReference type="NCBI Taxonomy" id="43675"/>
    <lineage>
        <taxon>Bacteria</taxon>
        <taxon>Bacillati</taxon>
        <taxon>Actinomycetota</taxon>
        <taxon>Actinomycetes</taxon>
        <taxon>Micrococcales</taxon>
        <taxon>Micrococcaceae</taxon>
        <taxon>Rothia</taxon>
    </lineage>
</organism>
<protein>
    <submittedName>
        <fullName evidence="1">Uncharacterized protein</fullName>
    </submittedName>
</protein>
<evidence type="ECO:0000313" key="2">
    <source>
        <dbReference type="Proteomes" id="UP000770330"/>
    </source>
</evidence>